<protein>
    <submittedName>
        <fullName evidence="2">Alpha/beta hydrolase</fullName>
    </submittedName>
</protein>
<proteinExistence type="predicted"/>
<comment type="caution">
    <text evidence="2">The sequence shown here is derived from an EMBL/GenBank/DDBJ whole genome shotgun (WGS) entry which is preliminary data.</text>
</comment>
<dbReference type="GO" id="GO:0016787">
    <property type="term" value="F:hydrolase activity"/>
    <property type="evidence" value="ECO:0007669"/>
    <property type="project" value="UniProtKB-KW"/>
</dbReference>
<dbReference type="RefSeq" id="WP_173559850.1">
    <property type="nucleotide sequence ID" value="NZ_JAPIUZ010000004.1"/>
</dbReference>
<feature type="domain" description="AB hydrolase-1" evidence="1">
    <location>
        <begin position="9"/>
        <end position="211"/>
    </location>
</feature>
<dbReference type="EMBL" id="JAPIUZ010000004">
    <property type="protein sequence ID" value="MCX2564090.1"/>
    <property type="molecule type" value="Genomic_DNA"/>
</dbReference>
<accession>A0ABT3QFM7</accession>
<dbReference type="InterPro" id="IPR029058">
    <property type="entry name" value="AB_hydrolase_fold"/>
</dbReference>
<sequence>MSIQGLKPVFVHGWACGPEIWAPLQQQLGWDGVCRVDLGYFEPSPQNGSVNPAEFLQKTGDQPILATGHSLGLLWLLSQRDWPEGSRFVGINAFGRFSATEGFAAGVSPRVLSRMRAGLTRNAYDVAENFRARCGLPVPEGISCNADVLDEGLALLAEGDVREKMQYIACKRNLLLLAGGVDPIVPPAMTRNAVPAEAEIVWQSDGGHMLPVTHVSFCADHIKNFISKAV</sequence>
<organism evidence="2 3">
    <name type="scientific">Acetobacter thailandicus</name>
    <dbReference type="NCBI Taxonomy" id="1502842"/>
    <lineage>
        <taxon>Bacteria</taxon>
        <taxon>Pseudomonadati</taxon>
        <taxon>Pseudomonadota</taxon>
        <taxon>Alphaproteobacteria</taxon>
        <taxon>Acetobacterales</taxon>
        <taxon>Acetobacteraceae</taxon>
        <taxon>Acetobacter</taxon>
    </lineage>
</organism>
<dbReference type="Proteomes" id="UP001301152">
    <property type="component" value="Unassembled WGS sequence"/>
</dbReference>
<name>A0ABT3QFM7_9PROT</name>
<dbReference type="Pfam" id="PF12697">
    <property type="entry name" value="Abhydrolase_6"/>
    <property type="match status" value="1"/>
</dbReference>
<dbReference type="InterPro" id="IPR000073">
    <property type="entry name" value="AB_hydrolase_1"/>
</dbReference>
<evidence type="ECO:0000313" key="2">
    <source>
        <dbReference type="EMBL" id="MCX2564090.1"/>
    </source>
</evidence>
<evidence type="ECO:0000313" key="3">
    <source>
        <dbReference type="Proteomes" id="UP001301152"/>
    </source>
</evidence>
<keyword evidence="2" id="KW-0378">Hydrolase</keyword>
<dbReference type="Gene3D" id="3.40.50.1820">
    <property type="entry name" value="alpha/beta hydrolase"/>
    <property type="match status" value="1"/>
</dbReference>
<keyword evidence="3" id="KW-1185">Reference proteome</keyword>
<reference evidence="2 3" key="1">
    <citation type="submission" date="2022-11" db="EMBL/GenBank/DDBJ databases">
        <title>Genome sequencing of Acetobacter type strain.</title>
        <authorList>
            <person name="Heo J."/>
            <person name="Lee D."/>
            <person name="Han B.-H."/>
            <person name="Hong S.-B."/>
            <person name="Kwon S.-W."/>
        </authorList>
    </citation>
    <scope>NUCLEOTIDE SEQUENCE [LARGE SCALE GENOMIC DNA]</scope>
    <source>
        <strain evidence="2 3">KACC 21253</strain>
    </source>
</reference>
<dbReference type="SUPFAM" id="SSF53474">
    <property type="entry name" value="alpha/beta-Hydrolases"/>
    <property type="match status" value="1"/>
</dbReference>
<gene>
    <name evidence="2" type="ORF">OQ497_08970</name>
</gene>
<evidence type="ECO:0000259" key="1">
    <source>
        <dbReference type="Pfam" id="PF12697"/>
    </source>
</evidence>